<evidence type="ECO:0000313" key="3">
    <source>
        <dbReference type="Proteomes" id="UP000180235"/>
    </source>
</evidence>
<reference evidence="2 3" key="1">
    <citation type="submission" date="2016-10" db="EMBL/GenBank/DDBJ databases">
        <title>Description of Gloeomargarita lithophora gen. nov., sp. nov., a thylakoid-bearing basal-branching cyanobacterium with intracellular carbonates, and proposal for Gloeomargaritales ord. nov.</title>
        <authorList>
            <person name="Moreira D."/>
            <person name="Tavera R."/>
            <person name="Benzerara K."/>
            <person name="Skouri-Panet F."/>
            <person name="Couradeau E."/>
            <person name="Gerard E."/>
            <person name="Loussert C."/>
            <person name="Novelo E."/>
            <person name="Zivanovic Y."/>
            <person name="Lopez-Garcia P."/>
        </authorList>
    </citation>
    <scope>NUCLEOTIDE SEQUENCE [LARGE SCALE GENOMIC DNA]</scope>
    <source>
        <strain evidence="2 3">D10</strain>
    </source>
</reference>
<proteinExistence type="predicted"/>
<accession>A0A1J0AG17</accession>
<dbReference type="CDD" id="cd05403">
    <property type="entry name" value="NT_KNTase_like"/>
    <property type="match status" value="1"/>
</dbReference>
<dbReference type="Gene3D" id="3.30.460.10">
    <property type="entry name" value="Beta Polymerase, domain 2"/>
    <property type="match status" value="1"/>
</dbReference>
<dbReference type="AlphaFoldDB" id="A0A1J0AG17"/>
<dbReference type="InterPro" id="IPR024700">
    <property type="entry name" value="UCP020217"/>
</dbReference>
<sequence>MAPDSQKWKEYRIRAHQQRKLWLAHHRSKGLKVAQSVADFLKREYGVTRVMLFGSMVLGNIREESDIDLAVWGLPQRQYFKAWAAVNDIRRDFPVDLIDINDASEILLEHIENGWEL</sequence>
<dbReference type="InterPro" id="IPR041633">
    <property type="entry name" value="Polbeta"/>
</dbReference>
<protein>
    <submittedName>
        <fullName evidence="2">DNA polymerase beta domain-containing protein region DNA polymerase beta domain-containing protein</fullName>
    </submittedName>
</protein>
<organism evidence="2 3">
    <name type="scientific">Gloeomargarita lithophora Alchichica-D10</name>
    <dbReference type="NCBI Taxonomy" id="1188229"/>
    <lineage>
        <taxon>Bacteria</taxon>
        <taxon>Bacillati</taxon>
        <taxon>Cyanobacteriota</taxon>
        <taxon>Cyanophyceae</taxon>
        <taxon>Gloeomargaritales</taxon>
        <taxon>Gloeomargaritaceae</taxon>
        <taxon>Gloeomargarita</taxon>
    </lineage>
</organism>
<dbReference type="RefSeq" id="WP_071455241.1">
    <property type="nucleotide sequence ID" value="NZ_CP017675.1"/>
</dbReference>
<gene>
    <name evidence="2" type="ORF">GlitD10_2526</name>
</gene>
<feature type="domain" description="Polymerase beta nucleotidyltransferase" evidence="1">
    <location>
        <begin position="36"/>
        <end position="113"/>
    </location>
</feature>
<dbReference type="InterPro" id="IPR043519">
    <property type="entry name" value="NT_sf"/>
</dbReference>
<dbReference type="Proteomes" id="UP000180235">
    <property type="component" value="Chromosome"/>
</dbReference>
<keyword evidence="3" id="KW-1185">Reference proteome</keyword>
<evidence type="ECO:0000313" key="2">
    <source>
        <dbReference type="EMBL" id="APB34863.1"/>
    </source>
</evidence>
<dbReference type="SUPFAM" id="SSF81301">
    <property type="entry name" value="Nucleotidyltransferase"/>
    <property type="match status" value="1"/>
</dbReference>
<dbReference type="Pfam" id="PF18765">
    <property type="entry name" value="Polbeta"/>
    <property type="match status" value="1"/>
</dbReference>
<dbReference type="EMBL" id="CP017675">
    <property type="protein sequence ID" value="APB34863.1"/>
    <property type="molecule type" value="Genomic_DNA"/>
</dbReference>
<dbReference type="STRING" id="1188229.GlitD10_2526"/>
<dbReference type="KEGG" id="glt:GlitD10_2526"/>
<evidence type="ECO:0000259" key="1">
    <source>
        <dbReference type="Pfam" id="PF18765"/>
    </source>
</evidence>
<dbReference type="PIRSF" id="PIRSF020217">
    <property type="entry name" value="UCP020217"/>
    <property type="match status" value="1"/>
</dbReference>
<dbReference type="OrthoDB" id="37820at2"/>
<name>A0A1J0AG17_9CYAN</name>